<gene>
    <name evidence="1" type="ORF">GCM10007388_07500</name>
</gene>
<evidence type="ECO:0000313" key="1">
    <source>
        <dbReference type="EMBL" id="GGY77230.1"/>
    </source>
</evidence>
<evidence type="ECO:0000313" key="2">
    <source>
        <dbReference type="Proteomes" id="UP000619512"/>
    </source>
</evidence>
<protein>
    <submittedName>
        <fullName evidence="1">Uncharacterized protein</fullName>
    </submittedName>
</protein>
<name>A0AA87Y078_9BURK</name>
<reference evidence="1" key="2">
    <citation type="submission" date="2022-12" db="EMBL/GenBank/DDBJ databases">
        <authorList>
            <person name="Sun Q."/>
            <person name="Kim S."/>
        </authorList>
    </citation>
    <scope>NUCLEOTIDE SEQUENCE</scope>
    <source>
        <strain evidence="1">KCTC 12344</strain>
    </source>
</reference>
<dbReference type="EMBL" id="BMWW01000001">
    <property type="protein sequence ID" value="GGY77230.1"/>
    <property type="molecule type" value="Genomic_DNA"/>
</dbReference>
<dbReference type="RefSeq" id="WP_259772437.1">
    <property type="nucleotide sequence ID" value="NZ_BMWW01000001.1"/>
</dbReference>
<sequence length="43" mass="5070">MKLTDPALKAWLQLCFQLAQLQEDTAYRAYNLPERRPNHPRTA</sequence>
<comment type="caution">
    <text evidence="1">The sequence shown here is derived from an EMBL/GenBank/DDBJ whole genome shotgun (WGS) entry which is preliminary data.</text>
</comment>
<dbReference type="Proteomes" id="UP000619512">
    <property type="component" value="Unassembled WGS sequence"/>
</dbReference>
<proteinExistence type="predicted"/>
<dbReference type="AlphaFoldDB" id="A0AA87Y078"/>
<organism evidence="1 2">
    <name type="scientific">Pseudoduganella plicata</name>
    <dbReference type="NCBI Taxonomy" id="321984"/>
    <lineage>
        <taxon>Bacteria</taxon>
        <taxon>Pseudomonadati</taxon>
        <taxon>Pseudomonadota</taxon>
        <taxon>Betaproteobacteria</taxon>
        <taxon>Burkholderiales</taxon>
        <taxon>Oxalobacteraceae</taxon>
        <taxon>Telluria group</taxon>
        <taxon>Pseudoduganella</taxon>
    </lineage>
</organism>
<accession>A0AA87Y078</accession>
<reference evidence="1" key="1">
    <citation type="journal article" date="2014" name="Int. J. Syst. Evol. Microbiol.">
        <title>Complete genome sequence of Corynebacterium casei LMG S-19264T (=DSM 44701T), isolated from a smear-ripened cheese.</title>
        <authorList>
            <consortium name="US DOE Joint Genome Institute (JGI-PGF)"/>
            <person name="Walter F."/>
            <person name="Albersmeier A."/>
            <person name="Kalinowski J."/>
            <person name="Ruckert C."/>
        </authorList>
    </citation>
    <scope>NUCLEOTIDE SEQUENCE</scope>
    <source>
        <strain evidence="1">KCTC 12344</strain>
    </source>
</reference>